<organism evidence="6">
    <name type="scientific">marine metagenome</name>
    <dbReference type="NCBI Taxonomy" id="408172"/>
    <lineage>
        <taxon>unclassified sequences</taxon>
        <taxon>metagenomes</taxon>
        <taxon>ecological metagenomes</taxon>
    </lineage>
</organism>
<dbReference type="PROSITE" id="PS00523">
    <property type="entry name" value="SULFATASE_1"/>
    <property type="match status" value="1"/>
</dbReference>
<keyword evidence="3" id="KW-0378">Hydrolase</keyword>
<sequence>MGEVFKLSLAGSELTEGLGAGTLRQTVNANSFLSRLGFACALLGLVLPLAKAAKVERPNFIIIFCDDLGYADIGPFGSDKHRTPNLDRMAAEGRKLTSFYVTSGVCSPSRSSLMTGCYPKRVGLHQNEKGQGVLFPGNQRGLNPSEVTIAEVLKARGYATGIVGKWHLGDQPEFLPTRQGF</sequence>
<evidence type="ECO:0000256" key="1">
    <source>
        <dbReference type="ARBA" id="ARBA00008779"/>
    </source>
</evidence>
<keyword evidence="2" id="KW-0479">Metal-binding</keyword>
<evidence type="ECO:0000313" key="6">
    <source>
        <dbReference type="EMBL" id="SVD31426.1"/>
    </source>
</evidence>
<proteinExistence type="inferred from homology"/>
<dbReference type="InterPro" id="IPR000917">
    <property type="entry name" value="Sulfatase_N"/>
</dbReference>
<dbReference type="Gene3D" id="3.40.720.10">
    <property type="entry name" value="Alkaline Phosphatase, subunit A"/>
    <property type="match status" value="1"/>
</dbReference>
<feature type="domain" description="Sulfatase N-terminal" evidence="5">
    <location>
        <begin position="58"/>
        <end position="169"/>
    </location>
</feature>
<comment type="similarity">
    <text evidence="1">Belongs to the sulfatase family.</text>
</comment>
<dbReference type="Pfam" id="PF00884">
    <property type="entry name" value="Sulfatase"/>
    <property type="match status" value="1"/>
</dbReference>
<dbReference type="PANTHER" id="PTHR42693">
    <property type="entry name" value="ARYLSULFATASE FAMILY MEMBER"/>
    <property type="match status" value="1"/>
</dbReference>
<dbReference type="InterPro" id="IPR017850">
    <property type="entry name" value="Alkaline_phosphatase_core_sf"/>
</dbReference>
<evidence type="ECO:0000256" key="2">
    <source>
        <dbReference type="ARBA" id="ARBA00022723"/>
    </source>
</evidence>
<evidence type="ECO:0000259" key="5">
    <source>
        <dbReference type="Pfam" id="PF00884"/>
    </source>
</evidence>
<dbReference type="InterPro" id="IPR024607">
    <property type="entry name" value="Sulfatase_CS"/>
</dbReference>
<evidence type="ECO:0000256" key="4">
    <source>
        <dbReference type="ARBA" id="ARBA00022837"/>
    </source>
</evidence>
<dbReference type="AlphaFoldDB" id="A0A382UAW7"/>
<protein>
    <recommendedName>
        <fullName evidence="5">Sulfatase N-terminal domain-containing protein</fullName>
    </recommendedName>
</protein>
<dbReference type="SUPFAM" id="SSF53649">
    <property type="entry name" value="Alkaline phosphatase-like"/>
    <property type="match status" value="1"/>
</dbReference>
<dbReference type="GO" id="GO:0004065">
    <property type="term" value="F:arylsulfatase activity"/>
    <property type="evidence" value="ECO:0007669"/>
    <property type="project" value="TreeGrafter"/>
</dbReference>
<accession>A0A382UAW7</accession>
<dbReference type="GO" id="GO:0046872">
    <property type="term" value="F:metal ion binding"/>
    <property type="evidence" value="ECO:0007669"/>
    <property type="project" value="UniProtKB-KW"/>
</dbReference>
<dbReference type="InterPro" id="IPR050738">
    <property type="entry name" value="Sulfatase"/>
</dbReference>
<gene>
    <name evidence="6" type="ORF">METZ01_LOCUS384280</name>
</gene>
<reference evidence="6" key="1">
    <citation type="submission" date="2018-05" db="EMBL/GenBank/DDBJ databases">
        <authorList>
            <person name="Lanie J.A."/>
            <person name="Ng W.-L."/>
            <person name="Kazmierczak K.M."/>
            <person name="Andrzejewski T.M."/>
            <person name="Davidsen T.M."/>
            <person name="Wayne K.J."/>
            <person name="Tettelin H."/>
            <person name="Glass J.I."/>
            <person name="Rusch D."/>
            <person name="Podicherti R."/>
            <person name="Tsui H.-C.T."/>
            <person name="Winkler M.E."/>
        </authorList>
    </citation>
    <scope>NUCLEOTIDE SEQUENCE</scope>
</reference>
<dbReference type="PROSITE" id="PS00149">
    <property type="entry name" value="SULFATASE_2"/>
    <property type="match status" value="1"/>
</dbReference>
<evidence type="ECO:0000256" key="3">
    <source>
        <dbReference type="ARBA" id="ARBA00022801"/>
    </source>
</evidence>
<name>A0A382UAW7_9ZZZZ</name>
<keyword evidence="4" id="KW-0106">Calcium</keyword>
<dbReference type="EMBL" id="UINC01142846">
    <property type="protein sequence ID" value="SVD31426.1"/>
    <property type="molecule type" value="Genomic_DNA"/>
</dbReference>
<dbReference type="PANTHER" id="PTHR42693:SF53">
    <property type="entry name" value="ENDO-4-O-SULFATASE"/>
    <property type="match status" value="1"/>
</dbReference>
<feature type="non-terminal residue" evidence="6">
    <location>
        <position position="181"/>
    </location>
</feature>